<dbReference type="SUPFAM" id="SSF55729">
    <property type="entry name" value="Acyl-CoA N-acyltransferases (Nat)"/>
    <property type="match status" value="1"/>
</dbReference>
<protein>
    <submittedName>
        <fullName evidence="2">GNAT family N-acetyltransferase</fullName>
    </submittedName>
</protein>
<evidence type="ECO:0000259" key="1">
    <source>
        <dbReference type="Pfam" id="PF13480"/>
    </source>
</evidence>
<accession>A0A964T1Y9</accession>
<evidence type="ECO:0000313" key="2">
    <source>
        <dbReference type="EMBL" id="MYZ46487.1"/>
    </source>
</evidence>
<dbReference type="InterPro" id="IPR038740">
    <property type="entry name" value="BioF2-like_GNAT_dom"/>
</dbReference>
<gene>
    <name evidence="2" type="ORF">E4O86_01970</name>
</gene>
<dbReference type="Gene3D" id="3.40.630.30">
    <property type="match status" value="1"/>
</dbReference>
<sequence length="328" mass="35670">MSALRLEVIEEEAALERLSPDWWDLWRRTAHATPFQTPAWLLAWWRAFGPGRLHALAVRSGDALVALAPFYLEAATGRALPIGISVSDYLDVLADPAAATEALAAISAHIARSAIAEWHLPDLPLGAAALRLPTPSGYAESNERSEPCPVLTLAGAIEEAVPPRKLRKLRMALHRAGRRGTVRVAAAGAGSAEDFLDRLFALHEKRWRERNEPGVLADPAVRILHRCALPPLVAQGVARLFTVEIGGAVAGAYYGFQGPHGRAYAYLGGFDPEFGHESPGTILLGHAIAEAVREGAGEFHFLRGGEAYKYDWGASDRWNRHRILRRGA</sequence>
<dbReference type="Pfam" id="PF13480">
    <property type="entry name" value="Acetyltransf_6"/>
    <property type="match status" value="1"/>
</dbReference>
<dbReference type="EMBL" id="SPKJ01000003">
    <property type="protein sequence ID" value="MYZ46487.1"/>
    <property type="molecule type" value="Genomic_DNA"/>
</dbReference>
<proteinExistence type="predicted"/>
<dbReference type="InterPro" id="IPR016181">
    <property type="entry name" value="Acyl_CoA_acyltransferase"/>
</dbReference>
<dbReference type="RefSeq" id="WP_161138831.1">
    <property type="nucleotide sequence ID" value="NZ_SPKJ01000003.1"/>
</dbReference>
<reference evidence="2" key="1">
    <citation type="submission" date="2019-03" db="EMBL/GenBank/DDBJ databases">
        <title>Afifella sp. nov., isolated from activated sludge.</title>
        <authorList>
            <person name="Li Q."/>
            <person name="Liu Y."/>
        </authorList>
    </citation>
    <scope>NUCLEOTIDE SEQUENCE</scope>
    <source>
        <strain evidence="2">L72</strain>
    </source>
</reference>
<keyword evidence="3" id="KW-1185">Reference proteome</keyword>
<feature type="domain" description="BioF2-like acetyltransferase" evidence="1">
    <location>
        <begin position="166"/>
        <end position="309"/>
    </location>
</feature>
<dbReference type="AlphaFoldDB" id="A0A964T1Y9"/>
<organism evidence="2 3">
    <name type="scientific">Propylenella binzhouense</name>
    <dbReference type="NCBI Taxonomy" id="2555902"/>
    <lineage>
        <taxon>Bacteria</taxon>
        <taxon>Pseudomonadati</taxon>
        <taxon>Pseudomonadota</taxon>
        <taxon>Alphaproteobacteria</taxon>
        <taxon>Hyphomicrobiales</taxon>
        <taxon>Propylenellaceae</taxon>
        <taxon>Propylenella</taxon>
    </lineage>
</organism>
<name>A0A964T1Y9_9HYPH</name>
<evidence type="ECO:0000313" key="3">
    <source>
        <dbReference type="Proteomes" id="UP000773614"/>
    </source>
</evidence>
<comment type="caution">
    <text evidence="2">The sequence shown here is derived from an EMBL/GenBank/DDBJ whole genome shotgun (WGS) entry which is preliminary data.</text>
</comment>
<dbReference type="Proteomes" id="UP000773614">
    <property type="component" value="Unassembled WGS sequence"/>
</dbReference>
<dbReference type="OrthoDB" id="9808976at2"/>